<dbReference type="EMBL" id="AP014564">
    <property type="protein sequence ID" value="BAV95209.1"/>
    <property type="molecule type" value="Genomic_DNA"/>
</dbReference>
<dbReference type="PANTHER" id="PTHR32063">
    <property type="match status" value="1"/>
</dbReference>
<dbReference type="PROSITE" id="PS50156">
    <property type="entry name" value="SSD"/>
    <property type="match status" value="1"/>
</dbReference>
<keyword evidence="4" id="KW-1185">Reference proteome</keyword>
<dbReference type="KEGG" id="ise:JBKA6_1196"/>
<dbReference type="GO" id="GO:0005886">
    <property type="term" value="C:plasma membrane"/>
    <property type="evidence" value="ECO:0007669"/>
    <property type="project" value="TreeGrafter"/>
</dbReference>
<dbReference type="SUPFAM" id="SSF82693">
    <property type="entry name" value="Multidrug efflux transporter AcrB pore domain, PN1, PN2, PC1 and PC2 subdomains"/>
    <property type="match status" value="2"/>
</dbReference>
<feature type="transmembrane region" description="Helical" evidence="1">
    <location>
        <begin position="928"/>
        <end position="951"/>
    </location>
</feature>
<feature type="transmembrane region" description="Helical" evidence="1">
    <location>
        <begin position="957"/>
        <end position="979"/>
    </location>
</feature>
<dbReference type="SUPFAM" id="SSF82866">
    <property type="entry name" value="Multidrug efflux transporter AcrB transmembrane domain"/>
    <property type="match status" value="2"/>
</dbReference>
<dbReference type="InterPro" id="IPR027463">
    <property type="entry name" value="AcrB_DN_DC_subdom"/>
</dbReference>
<feature type="domain" description="SSD" evidence="2">
    <location>
        <begin position="310"/>
        <end position="460"/>
    </location>
</feature>
<sequence length="1101" mass="123175">MPREGFPEIVMPEIYIGTAYPGNGPADIEKLITIPLEREINTISGIDDISSTSVEGFSNISVKFMTGISPSEALRKVKDKVDIVKSKNSFPKDLPSEPNIFELNLSELLPIMNLNLTGDFSVQELEVFAEYLKDEISNLREISSVDIGGIQEKEVEISIDKHKMESMNVSFGEIENSVKAENITISGGAMLTDNIKRTVRVIGEFRDTKDIANVIVRNKNGNAVFLKDIARVEFKEKEIEKYARYFKNPVVVIDIKKKSGENLISASKKIDEIIKKAYETYLPSKLEIIRTNDQSENIDKSTSSLENNIISGMLLVIFVLMFFLGLRNALFIGIAIPLSMLLSFMILSFLGVTLNTMVLFALVLSLGMLVDNGIVVVENIYRLMDERASNLDAANRGVGEVAMPIIASTLTTLAAFIPLAIWPGIMGEFMKYLPITIIIVLCSSLIVALVINPVFTSMFMKVEEKVIDQKKAIKKAVIFSLFGISSLVLGLFVFDSELIVLIGNVSILISIVLSTFKYLNTCTENFKNTFLPFVESKYESILRFCLKGNNAKKSLIGSILILALSVFIFIVFTPKVLFFPKNEPNICYVYIENEVGTDIEITNDITKRIEQKIIDFLKKYEDKKSGENFMVKSIISKVGEGANDLDKDKSQSIVSHRAKIIINFQDYNLRRGISSSSVMTEIHDVIGMVPGTSVFVKKDSVGPPTGAPISVAVEGDDYKEILDFSNKLKDFINKLNIPGVENLVLDIDKSKPDMQIYIDREKAQKLGLHIFKIGDNIRSSLYGKKISVFKKGDEEYDINMRFSKKYRYDQASILDQKISFEQGGRNIQVPISTVAEVKKKSDYTSIKRNNLKKVITITSSVLESYNANDIVKQIKNHIKDIDKPKGISIRFTGEQKKQEEQMEFLSKSLLIAISIIFLIIVAQFNSFFIPLIIVISVILSLIGVLLGLVLFQMDFVIIMTMIGIISLAGVVVNNAIVLVDYTNLTLSRKCQEMGIHQNMPFSVIYDSVIESGKKRLRPVLLTAITTIIGLIPLAVGMNIDFFGLFTKYEPDVYVGGDNTLFWGPMAWTIIFGLSFATFLTLVIVPAMYLIYQRISLSRTNL</sequence>
<dbReference type="Pfam" id="PF00873">
    <property type="entry name" value="ACR_tran"/>
    <property type="match status" value="1"/>
</dbReference>
<dbReference type="Gene3D" id="3.30.70.1440">
    <property type="entry name" value="Multidrug efflux transporter AcrB pore domain"/>
    <property type="match status" value="1"/>
</dbReference>
<feature type="transmembrane region" description="Helical" evidence="1">
    <location>
        <begin position="1065"/>
        <end position="1091"/>
    </location>
</feature>
<proteinExistence type="predicted"/>
<evidence type="ECO:0000313" key="3">
    <source>
        <dbReference type="EMBL" id="BAV95209.1"/>
    </source>
</evidence>
<name>A0A1J1DZ90_9FLAO</name>
<keyword evidence="1" id="KW-0472">Membrane</keyword>
<feature type="transmembrane region" description="Helical" evidence="1">
    <location>
        <begin position="358"/>
        <end position="381"/>
    </location>
</feature>
<feature type="transmembrane region" description="Helical" evidence="1">
    <location>
        <begin position="433"/>
        <end position="455"/>
    </location>
</feature>
<keyword evidence="1" id="KW-0812">Transmembrane</keyword>
<dbReference type="GO" id="GO:0042910">
    <property type="term" value="F:xenobiotic transmembrane transporter activity"/>
    <property type="evidence" value="ECO:0007669"/>
    <property type="project" value="TreeGrafter"/>
</dbReference>
<feature type="transmembrane region" description="Helical" evidence="1">
    <location>
        <begin position="476"/>
        <end position="494"/>
    </location>
</feature>
<dbReference type="PRINTS" id="PR00702">
    <property type="entry name" value="ACRIFLAVINRP"/>
</dbReference>
<protein>
    <submittedName>
        <fullName evidence="3">AcrB/AcrD/AcrF family membrane transporter</fullName>
    </submittedName>
</protein>
<feature type="transmembrane region" description="Helical" evidence="1">
    <location>
        <begin position="401"/>
        <end position="421"/>
    </location>
</feature>
<dbReference type="Gene3D" id="3.30.2090.10">
    <property type="entry name" value="Multidrug efflux transporter AcrB TolC docking domain, DN and DC subdomains"/>
    <property type="match status" value="2"/>
</dbReference>
<dbReference type="PANTHER" id="PTHR32063:SF33">
    <property type="entry name" value="RND SUPERFAMILY EFFLUX PUMP PERMEASE COMPONENT"/>
    <property type="match status" value="1"/>
</dbReference>
<feature type="transmembrane region" description="Helical" evidence="1">
    <location>
        <begin position="331"/>
        <end position="352"/>
    </location>
</feature>
<dbReference type="AlphaFoldDB" id="A0A1J1DZ90"/>
<reference evidence="3 4" key="1">
    <citation type="submission" date="2014-03" db="EMBL/GenBank/DDBJ databases">
        <title>complete genome sequence of Flavobacteriaceae bacterium JBKA-6.</title>
        <authorList>
            <person name="Takano T."/>
            <person name="Nakamura Y."/>
            <person name="Takuma S."/>
            <person name="Yasuike M."/>
            <person name="Matsuyama T."/>
            <person name="Sakai T."/>
            <person name="Fujiwara A."/>
            <person name="Kimoto K."/>
            <person name="Fukuda Y."/>
            <person name="Kondo H."/>
            <person name="Hirono I."/>
            <person name="Nakayasu C."/>
        </authorList>
    </citation>
    <scope>NUCLEOTIDE SEQUENCE [LARGE SCALE GENOMIC DNA]</scope>
    <source>
        <strain evidence="3 4">JBKA-6</strain>
    </source>
</reference>
<keyword evidence="1" id="KW-1133">Transmembrane helix</keyword>
<dbReference type="InterPro" id="IPR001036">
    <property type="entry name" value="Acrflvin-R"/>
</dbReference>
<dbReference type="Proteomes" id="UP000243197">
    <property type="component" value="Chromosome"/>
</dbReference>
<dbReference type="InterPro" id="IPR000731">
    <property type="entry name" value="SSD"/>
</dbReference>
<gene>
    <name evidence="3" type="ORF">JBKA6_1196</name>
</gene>
<feature type="transmembrane region" description="Helical" evidence="1">
    <location>
        <begin position="904"/>
        <end position="921"/>
    </location>
</feature>
<dbReference type="Gene3D" id="1.20.1640.10">
    <property type="entry name" value="Multidrug efflux transporter AcrB transmembrane domain"/>
    <property type="match status" value="2"/>
</dbReference>
<evidence type="ECO:0000256" key="1">
    <source>
        <dbReference type="SAM" id="Phobius"/>
    </source>
</evidence>
<feature type="transmembrane region" description="Helical" evidence="1">
    <location>
        <begin position="500"/>
        <end position="519"/>
    </location>
</feature>
<evidence type="ECO:0000259" key="2">
    <source>
        <dbReference type="PROSITE" id="PS50156"/>
    </source>
</evidence>
<feature type="transmembrane region" description="Helical" evidence="1">
    <location>
        <begin position="309"/>
        <end position="326"/>
    </location>
</feature>
<feature type="transmembrane region" description="Helical" evidence="1">
    <location>
        <begin position="1019"/>
        <end position="1045"/>
    </location>
</feature>
<dbReference type="SUPFAM" id="SSF82714">
    <property type="entry name" value="Multidrug efflux transporter AcrB TolC docking domain, DN and DC subdomains"/>
    <property type="match status" value="2"/>
</dbReference>
<dbReference type="Gene3D" id="3.30.70.1430">
    <property type="entry name" value="Multidrug efflux transporter AcrB pore domain"/>
    <property type="match status" value="2"/>
</dbReference>
<evidence type="ECO:0000313" key="4">
    <source>
        <dbReference type="Proteomes" id="UP000243197"/>
    </source>
</evidence>
<organism evidence="3 4">
    <name type="scientific">Ichthyobacterium seriolicida</name>
    <dbReference type="NCBI Taxonomy" id="242600"/>
    <lineage>
        <taxon>Bacteria</taxon>
        <taxon>Pseudomonadati</taxon>
        <taxon>Bacteroidota</taxon>
        <taxon>Flavobacteriia</taxon>
        <taxon>Flavobacteriales</taxon>
        <taxon>Ichthyobacteriaceae</taxon>
        <taxon>Ichthyobacterium</taxon>
    </lineage>
</organism>
<feature type="transmembrane region" description="Helical" evidence="1">
    <location>
        <begin position="555"/>
        <end position="578"/>
    </location>
</feature>
<dbReference type="Gene3D" id="3.30.70.1320">
    <property type="entry name" value="Multidrug efflux transporter AcrB pore domain like"/>
    <property type="match status" value="1"/>
</dbReference>
<accession>A0A1J1DZ90</accession>